<dbReference type="InterPro" id="IPR050834">
    <property type="entry name" value="Glycosyltransf_2"/>
</dbReference>
<organism evidence="2 3">
    <name type="scientific">Geobacter hydrogenophilus</name>
    <dbReference type="NCBI Taxonomy" id="40983"/>
    <lineage>
        <taxon>Bacteria</taxon>
        <taxon>Pseudomonadati</taxon>
        <taxon>Thermodesulfobacteriota</taxon>
        <taxon>Desulfuromonadia</taxon>
        <taxon>Geobacterales</taxon>
        <taxon>Geobacteraceae</taxon>
        <taxon>Geobacter</taxon>
    </lineage>
</organism>
<dbReference type="Gene3D" id="3.90.550.10">
    <property type="entry name" value="Spore Coat Polysaccharide Biosynthesis Protein SpsA, Chain A"/>
    <property type="match status" value="1"/>
</dbReference>
<dbReference type="SUPFAM" id="SSF53448">
    <property type="entry name" value="Nucleotide-diphospho-sugar transferases"/>
    <property type="match status" value="1"/>
</dbReference>
<evidence type="ECO:0000313" key="3">
    <source>
        <dbReference type="Proteomes" id="UP001144352"/>
    </source>
</evidence>
<reference evidence="2" key="1">
    <citation type="submission" date="2022-12" db="EMBL/GenBank/DDBJ databases">
        <title>Reference genome sequencing for broad-spectrum identification of bacterial and archaeal isolates by mass spectrometry.</title>
        <authorList>
            <person name="Sekiguchi Y."/>
            <person name="Tourlousse D.M."/>
        </authorList>
    </citation>
    <scope>NUCLEOTIDE SEQUENCE</scope>
    <source>
        <strain evidence="2">H2</strain>
    </source>
</reference>
<protein>
    <submittedName>
        <fullName evidence="2">Glycosyl transferase</fullName>
    </submittedName>
</protein>
<proteinExistence type="predicted"/>
<dbReference type="Proteomes" id="UP001144352">
    <property type="component" value="Unassembled WGS sequence"/>
</dbReference>
<dbReference type="InterPro" id="IPR001173">
    <property type="entry name" value="Glyco_trans_2-like"/>
</dbReference>
<dbReference type="AlphaFoldDB" id="A0A9W6FYX7"/>
<dbReference type="Pfam" id="PF00535">
    <property type="entry name" value="Glycos_transf_2"/>
    <property type="match status" value="1"/>
</dbReference>
<feature type="domain" description="Glycosyltransferase 2-like" evidence="1">
    <location>
        <begin position="5"/>
        <end position="143"/>
    </location>
</feature>
<sequence>MPTVSVVIPCYNQGRYLDEAVDSVLAQTFRDFEIIVIDDGSTDEETIRLLSSFSRPGTRVIRTPNQGLAEARNTGIREARGKYILPLDADDRISPGYLEKAVAVLDARPAAGIVYCLAETFGARQGLWPAPEYSLRRMLLGNIIFCSALFRREDWEEVGGYNRNMAVGWEDWDFWLSLIERGREVFRIPEVLFFYRVKEGSMAASMDAAKKAAMHLRVMENHPQLFVANALPLLMLYYRVTGSRPYRLLKALRVPYLVGRVMAGGKGER</sequence>
<gene>
    <name evidence="2" type="ORF">GHYDROH2_08750</name>
</gene>
<dbReference type="EMBL" id="BSDS01000001">
    <property type="protein sequence ID" value="GLI37374.1"/>
    <property type="molecule type" value="Genomic_DNA"/>
</dbReference>
<keyword evidence="3" id="KW-1185">Reference proteome</keyword>
<name>A0A9W6FYX7_9BACT</name>
<evidence type="ECO:0000313" key="2">
    <source>
        <dbReference type="EMBL" id="GLI37374.1"/>
    </source>
</evidence>
<accession>A0A9W6FYX7</accession>
<comment type="caution">
    <text evidence="2">The sequence shown here is derived from an EMBL/GenBank/DDBJ whole genome shotgun (WGS) entry which is preliminary data.</text>
</comment>
<dbReference type="GO" id="GO:0044010">
    <property type="term" value="P:single-species biofilm formation"/>
    <property type="evidence" value="ECO:0007669"/>
    <property type="project" value="TreeGrafter"/>
</dbReference>
<keyword evidence="2" id="KW-0808">Transferase</keyword>
<dbReference type="GO" id="GO:0016740">
    <property type="term" value="F:transferase activity"/>
    <property type="evidence" value="ECO:0007669"/>
    <property type="project" value="UniProtKB-KW"/>
</dbReference>
<evidence type="ECO:0000259" key="1">
    <source>
        <dbReference type="Pfam" id="PF00535"/>
    </source>
</evidence>
<dbReference type="RefSeq" id="WP_214186963.1">
    <property type="nucleotide sequence ID" value="NZ_BSDS01000001.1"/>
</dbReference>
<dbReference type="InterPro" id="IPR029044">
    <property type="entry name" value="Nucleotide-diphossugar_trans"/>
</dbReference>
<dbReference type="PANTHER" id="PTHR43685:SF2">
    <property type="entry name" value="GLYCOSYLTRANSFERASE 2-LIKE DOMAIN-CONTAINING PROTEIN"/>
    <property type="match status" value="1"/>
</dbReference>
<dbReference type="PANTHER" id="PTHR43685">
    <property type="entry name" value="GLYCOSYLTRANSFERASE"/>
    <property type="match status" value="1"/>
</dbReference>